<reference evidence="1 2" key="1">
    <citation type="submission" date="2007-03" db="EMBL/GenBank/DDBJ databases">
        <authorList>
            <person name="Fulton L."/>
            <person name="Clifton S."/>
            <person name="Fulton B."/>
            <person name="Xu J."/>
            <person name="Minx P."/>
            <person name="Pepin K.H."/>
            <person name="Johnson M."/>
            <person name="Thiruvilangam P."/>
            <person name="Bhonagiri V."/>
            <person name="Nash W.E."/>
            <person name="Mardis E.R."/>
            <person name="Wilson R.K."/>
        </authorList>
    </citation>
    <scope>NUCLEOTIDE SEQUENCE [LARGE SCALE GENOMIC DNA]</scope>
    <source>
        <strain evidence="1 2">ATCC 29174</strain>
    </source>
</reference>
<protein>
    <submittedName>
        <fullName evidence="1">Uncharacterized protein</fullName>
    </submittedName>
</protein>
<dbReference type="AlphaFoldDB" id="A5ZNG8"/>
<dbReference type="EMBL" id="AAVO02000002">
    <property type="protein sequence ID" value="EDM88414.1"/>
    <property type="molecule type" value="Genomic_DNA"/>
</dbReference>
<gene>
    <name evidence="1" type="ORF">RUMOBE_00535</name>
</gene>
<comment type="caution">
    <text evidence="1">The sequence shown here is derived from an EMBL/GenBank/DDBJ whole genome shotgun (WGS) entry which is preliminary data.</text>
</comment>
<evidence type="ECO:0000313" key="1">
    <source>
        <dbReference type="EMBL" id="EDM88414.1"/>
    </source>
</evidence>
<dbReference type="HOGENOM" id="CLU_3395340_0_0_9"/>
<evidence type="ECO:0000313" key="2">
    <source>
        <dbReference type="Proteomes" id="UP000006002"/>
    </source>
</evidence>
<name>A5ZNG8_9FIRM</name>
<accession>A5ZNG8</accession>
<reference evidence="1 2" key="2">
    <citation type="submission" date="2007-04" db="EMBL/GenBank/DDBJ databases">
        <title>Draft genome sequence of Ruminococcus obeum (ATCC 29174).</title>
        <authorList>
            <person name="Sudarsanam P."/>
            <person name="Ley R."/>
            <person name="Guruge J."/>
            <person name="Turnbaugh P.J."/>
            <person name="Mahowald M."/>
            <person name="Liep D."/>
            <person name="Gordon J."/>
        </authorList>
    </citation>
    <scope>NUCLEOTIDE SEQUENCE [LARGE SCALE GENOMIC DNA]</scope>
    <source>
        <strain evidence="1 2">ATCC 29174</strain>
    </source>
</reference>
<dbReference type="Proteomes" id="UP000006002">
    <property type="component" value="Unassembled WGS sequence"/>
</dbReference>
<sequence length="31" mass="3723">MEFVDQRQTPISFSVMRGIFDILIEMEKKMC</sequence>
<organism evidence="1 2">
    <name type="scientific">Blautia obeum ATCC 29174</name>
    <dbReference type="NCBI Taxonomy" id="411459"/>
    <lineage>
        <taxon>Bacteria</taxon>
        <taxon>Bacillati</taxon>
        <taxon>Bacillota</taxon>
        <taxon>Clostridia</taxon>
        <taxon>Lachnospirales</taxon>
        <taxon>Lachnospiraceae</taxon>
        <taxon>Blautia</taxon>
    </lineage>
</organism>
<proteinExistence type="predicted"/>